<protein>
    <submittedName>
        <fullName evidence="1">Uncharacterized protein</fullName>
    </submittedName>
</protein>
<dbReference type="KEGG" id="taer:GT409_08160"/>
<keyword evidence="2" id="KW-1185">Reference proteome</keyword>
<dbReference type="SUPFAM" id="SSF49899">
    <property type="entry name" value="Concanavalin A-like lectins/glucanases"/>
    <property type="match status" value="1"/>
</dbReference>
<gene>
    <name evidence="1" type="ORF">GT409_08160</name>
</gene>
<reference evidence="1 2" key="1">
    <citation type="submission" date="2020-01" db="EMBL/GenBank/DDBJ databases">
        <title>Ponticoccus aerotolerans gen. nov., sp. nov., an anaerobic bacterium and proposal of Ponticoccusceae fam. nov., Ponticoccusles ord. nov. and Ponticoccuse classis nov. in the phylum Kiritimatiellaeota.</title>
        <authorList>
            <person name="Zhou L.Y."/>
            <person name="Du Z.J."/>
        </authorList>
    </citation>
    <scope>NUCLEOTIDE SEQUENCE [LARGE SCALE GENOMIC DNA]</scope>
    <source>
        <strain evidence="1 2">S-5007</strain>
    </source>
</reference>
<dbReference type="EMBL" id="CP047593">
    <property type="protein sequence ID" value="QHI69428.1"/>
    <property type="molecule type" value="Genomic_DNA"/>
</dbReference>
<dbReference type="Proteomes" id="UP000464954">
    <property type="component" value="Chromosome"/>
</dbReference>
<organism evidence="1 2">
    <name type="scientific">Tichowtungia aerotolerans</name>
    <dbReference type="NCBI Taxonomy" id="2697043"/>
    <lineage>
        <taxon>Bacteria</taxon>
        <taxon>Pseudomonadati</taxon>
        <taxon>Kiritimatiellota</taxon>
        <taxon>Tichowtungiia</taxon>
        <taxon>Tichowtungiales</taxon>
        <taxon>Tichowtungiaceae</taxon>
        <taxon>Tichowtungia</taxon>
    </lineage>
</organism>
<dbReference type="Pfam" id="PF13385">
    <property type="entry name" value="Laminin_G_3"/>
    <property type="match status" value="1"/>
</dbReference>
<proteinExistence type="predicted"/>
<dbReference type="AlphaFoldDB" id="A0A6P1MBF9"/>
<name>A0A6P1MBF9_9BACT</name>
<evidence type="ECO:0000313" key="2">
    <source>
        <dbReference type="Proteomes" id="UP000464954"/>
    </source>
</evidence>
<dbReference type="RefSeq" id="WP_160628610.1">
    <property type="nucleotide sequence ID" value="NZ_CP047593.1"/>
</dbReference>
<dbReference type="InterPro" id="IPR013320">
    <property type="entry name" value="ConA-like_dom_sf"/>
</dbReference>
<sequence>MNVKKVTVQYMAWALFAGIIAVRAEVVALWDFEEGTVDSNMVVSTDSVSGLIAVPATVNPPIYIAGADGVAKGAGILRVEDASGLLNGFSEFHIKFDIDLTQDATGGTQVFLRNGWEKVSFDIYLQADNTILAWLVDTNGTEQTVKAVGSDLSADAGWQTVSVVWDGSAMSISVDGAAQGLNNTTDTSVAVELGALQAANVDLAIGGALRSSGTTTQYLYGRMDNIIISNTSVLPVSASISSLASVSGDLIRLTVSTDSPVDFYPKSTTNLATAVWTGVAHSDDGLNPFVVTNLSYSTQAGADRVIYLEADSAVRFFGLGEE</sequence>
<evidence type="ECO:0000313" key="1">
    <source>
        <dbReference type="EMBL" id="QHI69428.1"/>
    </source>
</evidence>
<dbReference type="Gene3D" id="2.60.120.200">
    <property type="match status" value="1"/>
</dbReference>
<accession>A0A6P1MBF9</accession>